<gene>
    <name evidence="5" type="ORF">Egran_04803</name>
</gene>
<dbReference type="PANTHER" id="PTHR24134:SF9">
    <property type="entry name" value="ANKYRIN REPEAT AND SOCS BOX PROTEIN 8"/>
    <property type="match status" value="1"/>
</dbReference>
<dbReference type="PROSITE" id="PS50088">
    <property type="entry name" value="ANK_REPEAT"/>
    <property type="match status" value="1"/>
</dbReference>
<keyword evidence="1" id="KW-0677">Repeat</keyword>
<dbReference type="SUPFAM" id="SSF48403">
    <property type="entry name" value="Ankyrin repeat"/>
    <property type="match status" value="1"/>
</dbReference>
<evidence type="ECO:0000256" key="2">
    <source>
        <dbReference type="ARBA" id="ARBA00023043"/>
    </source>
</evidence>
<proteinExistence type="predicted"/>
<organism evidence="5 6">
    <name type="scientific">Elaphomyces granulatus</name>
    <dbReference type="NCBI Taxonomy" id="519963"/>
    <lineage>
        <taxon>Eukaryota</taxon>
        <taxon>Fungi</taxon>
        <taxon>Dikarya</taxon>
        <taxon>Ascomycota</taxon>
        <taxon>Pezizomycotina</taxon>
        <taxon>Eurotiomycetes</taxon>
        <taxon>Eurotiomycetidae</taxon>
        <taxon>Eurotiales</taxon>
        <taxon>Elaphomycetaceae</taxon>
        <taxon>Elaphomyces</taxon>
    </lineage>
</organism>
<keyword evidence="6" id="KW-1185">Reference proteome</keyword>
<dbReference type="InterPro" id="IPR036770">
    <property type="entry name" value="Ankyrin_rpt-contain_sf"/>
</dbReference>
<feature type="repeat" description="ANK" evidence="3">
    <location>
        <begin position="263"/>
        <end position="297"/>
    </location>
</feature>
<dbReference type="EMBL" id="NPHW01004863">
    <property type="protein sequence ID" value="OXV07431.1"/>
    <property type="molecule type" value="Genomic_DNA"/>
</dbReference>
<dbReference type="InterPro" id="IPR002110">
    <property type="entry name" value="Ankyrin_rpt"/>
</dbReference>
<evidence type="ECO:0000313" key="5">
    <source>
        <dbReference type="EMBL" id="OXV07431.1"/>
    </source>
</evidence>
<evidence type="ECO:0000256" key="4">
    <source>
        <dbReference type="SAM" id="MobiDB-lite"/>
    </source>
</evidence>
<evidence type="ECO:0000313" key="6">
    <source>
        <dbReference type="Proteomes" id="UP000243515"/>
    </source>
</evidence>
<feature type="region of interest" description="Disordered" evidence="4">
    <location>
        <begin position="121"/>
        <end position="211"/>
    </location>
</feature>
<dbReference type="Gene3D" id="1.25.40.20">
    <property type="entry name" value="Ankyrin repeat-containing domain"/>
    <property type="match status" value="1"/>
</dbReference>
<feature type="compositionally biased region" description="Low complexity" evidence="4">
    <location>
        <begin position="130"/>
        <end position="153"/>
    </location>
</feature>
<accession>A0A232LTB9</accession>
<evidence type="ECO:0000256" key="1">
    <source>
        <dbReference type="ARBA" id="ARBA00022737"/>
    </source>
</evidence>
<protein>
    <submittedName>
        <fullName evidence="5">Uncharacterized protein</fullName>
    </submittedName>
</protein>
<sequence length="390" mass="41998">MKLSSCRRMTVLVDLDSNQIESAIGPAPLPRHQRRKLMSQLAAPHHSRYGVQPGPPAYAVETFPFDSFPSENPSIFHSRAPSTHLARYVSLNSNSFGQDPGSWSPPIHNAFLHTRNELAHSRGLSRGSERPGTSSSSKTGSPPSPRTRFPTSSHYPPLPATPVSRNDSGTALQASLCGKRSGHFDTSSRRSSSFGLDRRAAAPRRPSVPFLGHSSNLSVTTLGNDYSGASTYAPSVYAQSTIVASTIVPHVMKSADVNLSNYDGLSPLHATFDHEQDCPGVIELPLSNGADINALTNDRETPLHLALKRPEPSFAIVDILLRTAPIIISASLSKGADIDANDDQSDMPLDIASYRGREASAILLQSKGALPTPTNRVENLSRLRTLVSKM</sequence>
<feature type="compositionally biased region" description="Polar residues" evidence="4">
    <location>
        <begin position="163"/>
        <end position="173"/>
    </location>
</feature>
<comment type="caution">
    <text evidence="5">The sequence shown here is derived from an EMBL/GenBank/DDBJ whole genome shotgun (WGS) entry which is preliminary data.</text>
</comment>
<keyword evidence="2 3" id="KW-0040">ANK repeat</keyword>
<dbReference type="AlphaFoldDB" id="A0A232LTB9"/>
<evidence type="ECO:0000256" key="3">
    <source>
        <dbReference type="PROSITE-ProRule" id="PRU00023"/>
    </source>
</evidence>
<dbReference type="PANTHER" id="PTHR24134">
    <property type="entry name" value="ANKYRIN REPEAT-CONTAINING PROTEIN DDB_G0279043"/>
    <property type="match status" value="1"/>
</dbReference>
<reference evidence="5 6" key="1">
    <citation type="journal article" date="2015" name="Environ. Microbiol.">
        <title>Metagenome sequence of Elaphomyces granulatus from sporocarp tissue reveals Ascomycota ectomycorrhizal fingerprints of genome expansion and a Proteobacteria-rich microbiome.</title>
        <authorList>
            <person name="Quandt C.A."/>
            <person name="Kohler A."/>
            <person name="Hesse C.N."/>
            <person name="Sharpton T.J."/>
            <person name="Martin F."/>
            <person name="Spatafora J.W."/>
        </authorList>
    </citation>
    <scope>NUCLEOTIDE SEQUENCE [LARGE SCALE GENOMIC DNA]</scope>
    <source>
        <strain evidence="5 6">OSC145934</strain>
    </source>
</reference>
<name>A0A232LTB9_9EURO</name>
<dbReference type="OrthoDB" id="6019893at2759"/>
<dbReference type="Proteomes" id="UP000243515">
    <property type="component" value="Unassembled WGS sequence"/>
</dbReference>